<keyword evidence="2" id="KW-1185">Reference proteome</keyword>
<organism evidence="1 2">
    <name type="scientific">Aliiroseovarius sediminilitoris</name>
    <dbReference type="NCBI Taxonomy" id="1173584"/>
    <lineage>
        <taxon>Bacteria</taxon>
        <taxon>Pseudomonadati</taxon>
        <taxon>Pseudomonadota</taxon>
        <taxon>Alphaproteobacteria</taxon>
        <taxon>Rhodobacterales</taxon>
        <taxon>Paracoccaceae</taxon>
        <taxon>Aliiroseovarius</taxon>
    </lineage>
</organism>
<dbReference type="AlphaFoldDB" id="A0A1I0QG16"/>
<protein>
    <submittedName>
        <fullName evidence="1">Uncharacterized protein</fullName>
    </submittedName>
</protein>
<evidence type="ECO:0000313" key="1">
    <source>
        <dbReference type="EMBL" id="SEW26041.1"/>
    </source>
</evidence>
<gene>
    <name evidence="1" type="ORF">SAMN05444851_2534</name>
</gene>
<proteinExistence type="predicted"/>
<sequence>MAFEELKASISMILDEIAKRPEDRHVLQEQLREKISELEKTGQPVPEDFRKFEADLEDDDADDLFDNMPV</sequence>
<dbReference type="OrthoDB" id="9808314at2"/>
<evidence type="ECO:0000313" key="2">
    <source>
        <dbReference type="Proteomes" id="UP000199650"/>
    </source>
</evidence>
<dbReference type="RefSeq" id="WP_091432520.1">
    <property type="nucleotide sequence ID" value="NZ_FOJB01000001.1"/>
</dbReference>
<dbReference type="STRING" id="1173584.SAMN05444851_2534"/>
<accession>A0A1I0QG16</accession>
<dbReference type="EMBL" id="FOJB01000001">
    <property type="protein sequence ID" value="SEW26041.1"/>
    <property type="molecule type" value="Genomic_DNA"/>
</dbReference>
<reference evidence="1 2" key="1">
    <citation type="submission" date="2016-10" db="EMBL/GenBank/DDBJ databases">
        <authorList>
            <person name="de Groot N.N."/>
        </authorList>
    </citation>
    <scope>NUCLEOTIDE SEQUENCE [LARGE SCALE GENOMIC DNA]</scope>
    <source>
        <strain evidence="1 2">DSM 29439</strain>
    </source>
</reference>
<dbReference type="Proteomes" id="UP000199650">
    <property type="component" value="Unassembled WGS sequence"/>
</dbReference>
<name>A0A1I0QG16_9RHOB</name>